<dbReference type="Pfam" id="PF00096">
    <property type="entry name" value="zf-C2H2"/>
    <property type="match status" value="1"/>
</dbReference>
<dbReference type="AlphaFoldDB" id="A0A1Y1MKC3"/>
<dbReference type="InterPro" id="IPR013087">
    <property type="entry name" value="Znf_C2H2_type"/>
</dbReference>
<dbReference type="PANTHER" id="PTHR33936:SF24">
    <property type="entry name" value="C2H2-TYPE DOMAIN-CONTAINING PROTEIN"/>
    <property type="match status" value="1"/>
</dbReference>
<sequence length="164" mass="19318">MNTHMCVVCDKTFNSKGNVSRHLKAIHGVQHAPKRGARHMGIICGICKKEFFDKATLTRHTAKVHKLSQHVVYDKNKNIRCEECKVAFSCKKQLIRHLVALHEFEEVYIQQEFMRIEDFREWLKCEEESNKVEYSRVNGKTIGKQFSRYLYECNRSGNEYSFRG</sequence>
<dbReference type="Pfam" id="PF13894">
    <property type="entry name" value="zf-C2H2_4"/>
    <property type="match status" value="1"/>
</dbReference>
<protein>
    <recommendedName>
        <fullName evidence="2">C2H2-type domain-containing protein</fullName>
    </recommendedName>
</protein>
<dbReference type="PANTHER" id="PTHR33936">
    <property type="entry name" value="PROTEIN CBG17840"/>
    <property type="match status" value="1"/>
</dbReference>
<keyword evidence="1" id="KW-0862">Zinc</keyword>
<name>A0A1Y1MKC3_PHOPY</name>
<organism evidence="3">
    <name type="scientific">Photinus pyralis</name>
    <name type="common">Common eastern firefly</name>
    <name type="synonym">Lampyris pyralis</name>
    <dbReference type="NCBI Taxonomy" id="7054"/>
    <lineage>
        <taxon>Eukaryota</taxon>
        <taxon>Metazoa</taxon>
        <taxon>Ecdysozoa</taxon>
        <taxon>Arthropoda</taxon>
        <taxon>Hexapoda</taxon>
        <taxon>Insecta</taxon>
        <taxon>Pterygota</taxon>
        <taxon>Neoptera</taxon>
        <taxon>Endopterygota</taxon>
        <taxon>Coleoptera</taxon>
        <taxon>Polyphaga</taxon>
        <taxon>Elateriformia</taxon>
        <taxon>Elateroidea</taxon>
        <taxon>Lampyridae</taxon>
        <taxon>Lampyrinae</taxon>
        <taxon>Photinus</taxon>
    </lineage>
</organism>
<dbReference type="InterPro" id="IPR036236">
    <property type="entry name" value="Znf_C2H2_sf"/>
</dbReference>
<feature type="domain" description="C2H2-type" evidence="2">
    <location>
        <begin position="42"/>
        <end position="70"/>
    </location>
</feature>
<keyword evidence="1" id="KW-0863">Zinc-finger</keyword>
<feature type="domain" description="C2H2-type" evidence="2">
    <location>
        <begin position="79"/>
        <end position="107"/>
    </location>
</feature>
<proteinExistence type="predicted"/>
<reference evidence="3" key="1">
    <citation type="journal article" date="2016" name="Sci. Rep.">
        <title>Molecular characterization of firefly nuptial gifts: a multi-omics approach sheds light on postcopulatory sexual selection.</title>
        <authorList>
            <person name="Al-Wathiqui N."/>
            <person name="Fallon T.R."/>
            <person name="South A."/>
            <person name="Weng J.K."/>
            <person name="Lewis S.M."/>
        </authorList>
    </citation>
    <scope>NUCLEOTIDE SEQUENCE</scope>
</reference>
<dbReference type="GO" id="GO:0008270">
    <property type="term" value="F:zinc ion binding"/>
    <property type="evidence" value="ECO:0007669"/>
    <property type="project" value="UniProtKB-KW"/>
</dbReference>
<dbReference type="PROSITE" id="PS00028">
    <property type="entry name" value="ZINC_FINGER_C2H2_1"/>
    <property type="match status" value="3"/>
</dbReference>
<dbReference type="PROSITE" id="PS50157">
    <property type="entry name" value="ZINC_FINGER_C2H2_2"/>
    <property type="match status" value="3"/>
</dbReference>
<evidence type="ECO:0000259" key="2">
    <source>
        <dbReference type="PROSITE" id="PS50157"/>
    </source>
</evidence>
<accession>A0A1Y1MKC3</accession>
<dbReference type="SUPFAM" id="SSF57667">
    <property type="entry name" value="beta-beta-alpha zinc fingers"/>
    <property type="match status" value="1"/>
</dbReference>
<dbReference type="InterPro" id="IPR052797">
    <property type="entry name" value="RegFact_GeneExpr_CellDeath"/>
</dbReference>
<evidence type="ECO:0000313" key="3">
    <source>
        <dbReference type="EMBL" id="JAV83697.1"/>
    </source>
</evidence>
<evidence type="ECO:0000256" key="1">
    <source>
        <dbReference type="PROSITE-ProRule" id="PRU00042"/>
    </source>
</evidence>
<dbReference type="SMART" id="SM00355">
    <property type="entry name" value="ZnF_C2H2"/>
    <property type="match status" value="3"/>
</dbReference>
<dbReference type="Gene3D" id="3.30.160.60">
    <property type="entry name" value="Classic Zinc Finger"/>
    <property type="match status" value="2"/>
</dbReference>
<dbReference type="EMBL" id="GEZM01034621">
    <property type="protein sequence ID" value="JAV83697.1"/>
    <property type="molecule type" value="Transcribed_RNA"/>
</dbReference>
<feature type="domain" description="C2H2-type" evidence="2">
    <location>
        <begin position="4"/>
        <end position="32"/>
    </location>
</feature>
<keyword evidence="1" id="KW-0479">Metal-binding</keyword>
<dbReference type="Pfam" id="PF12874">
    <property type="entry name" value="zf-met"/>
    <property type="match status" value="1"/>
</dbReference>